<dbReference type="Gene3D" id="3.40.640.10">
    <property type="entry name" value="Type I PLP-dependent aspartate aminotransferase-like (Major domain)"/>
    <property type="match status" value="1"/>
</dbReference>
<dbReference type="InterPro" id="IPR050596">
    <property type="entry name" value="AspAT/PAT-like"/>
</dbReference>
<evidence type="ECO:0000256" key="1">
    <source>
        <dbReference type="ARBA" id="ARBA00001933"/>
    </source>
</evidence>
<keyword evidence="9" id="KW-1185">Reference proteome</keyword>
<evidence type="ECO:0000256" key="2">
    <source>
        <dbReference type="ARBA" id="ARBA00007441"/>
    </source>
</evidence>
<dbReference type="InterPro" id="IPR015422">
    <property type="entry name" value="PyrdxlP-dep_Trfase_small"/>
</dbReference>
<dbReference type="OrthoDB" id="9802328at2"/>
<evidence type="ECO:0000256" key="4">
    <source>
        <dbReference type="ARBA" id="ARBA00022679"/>
    </source>
</evidence>
<dbReference type="GO" id="GO:0008483">
    <property type="term" value="F:transaminase activity"/>
    <property type="evidence" value="ECO:0007669"/>
    <property type="project" value="UniProtKB-KW"/>
</dbReference>
<proteinExistence type="inferred from homology"/>
<evidence type="ECO:0000256" key="6">
    <source>
        <dbReference type="RuleBase" id="RU000481"/>
    </source>
</evidence>
<dbReference type="HOGENOM" id="CLU_017584_4_3_9"/>
<evidence type="ECO:0000313" key="8">
    <source>
        <dbReference type="EMBL" id="AGB41331.1"/>
    </source>
</evidence>
<dbReference type="CDD" id="cd00609">
    <property type="entry name" value="AAT_like"/>
    <property type="match status" value="1"/>
</dbReference>
<dbReference type="Pfam" id="PF00155">
    <property type="entry name" value="Aminotran_1_2"/>
    <property type="match status" value="1"/>
</dbReference>
<dbReference type="SUPFAM" id="SSF53383">
    <property type="entry name" value="PLP-dependent transferases"/>
    <property type="match status" value="1"/>
</dbReference>
<dbReference type="InterPro" id="IPR004838">
    <property type="entry name" value="NHTrfase_class1_PyrdxlP-BS"/>
</dbReference>
<sequence length="387" mass="43314">MNWEEIISTKVQEVSPSGIRKFFDLVSGVDDVISLGVGEPDFVTPWHIRESAFYSLEQGATMYTSNYGLLELRKEIVNYLAQEHNLSYNPKEEVLVTVGVSEALDLALRTLLSKGDELLLPEPSYVSYEPAARLAEGDVVRVQTSREDEFKLTADNLKEAITPRSKLLVLCYPNNPTGATMDYDDLLEIAEVVKEHDLIVLADEIYSDLTYDGEHTSFASLPGMKERTIVFNGFSKAYAMTGWRIGYAVAPKPVIKSMMKIHQYTMLCAPIMGQKAALEALKNGNQEKKKMIKAYNQRRRVIVKGLNDIGLDCFKPHGSFYVFPSIQSTGLSSEEFSERLLQEEGVVVIPGNVFGESGEGFIRCSYAASLDNIYEALNRIDNFVKQI</sequence>
<dbReference type="EC" id="2.6.1.-" evidence="6"/>
<dbReference type="STRING" id="748449.Halha_1386"/>
<dbReference type="eggNOG" id="COG0436">
    <property type="taxonomic scope" value="Bacteria"/>
</dbReference>
<dbReference type="FunFam" id="3.40.640.10:FF:000033">
    <property type="entry name" value="Aspartate aminotransferase"/>
    <property type="match status" value="1"/>
</dbReference>
<dbReference type="Gene3D" id="3.90.1150.10">
    <property type="entry name" value="Aspartate Aminotransferase, domain 1"/>
    <property type="match status" value="1"/>
</dbReference>
<dbReference type="InterPro" id="IPR015421">
    <property type="entry name" value="PyrdxlP-dep_Trfase_major"/>
</dbReference>
<organism evidence="8 9">
    <name type="scientific">Halobacteroides halobius (strain ATCC 35273 / DSM 5150 / MD-1)</name>
    <dbReference type="NCBI Taxonomy" id="748449"/>
    <lineage>
        <taxon>Bacteria</taxon>
        <taxon>Bacillati</taxon>
        <taxon>Bacillota</taxon>
        <taxon>Clostridia</taxon>
        <taxon>Halanaerobiales</taxon>
        <taxon>Halobacteroidaceae</taxon>
        <taxon>Halobacteroides</taxon>
    </lineage>
</organism>
<evidence type="ECO:0000259" key="7">
    <source>
        <dbReference type="Pfam" id="PF00155"/>
    </source>
</evidence>
<dbReference type="Proteomes" id="UP000010880">
    <property type="component" value="Chromosome"/>
</dbReference>
<evidence type="ECO:0000256" key="5">
    <source>
        <dbReference type="ARBA" id="ARBA00022898"/>
    </source>
</evidence>
<gene>
    <name evidence="8" type="ordered locus">Halha_1386</name>
</gene>
<comment type="cofactor">
    <cofactor evidence="1 6">
        <name>pyridoxal 5'-phosphate</name>
        <dbReference type="ChEBI" id="CHEBI:597326"/>
    </cofactor>
</comment>
<dbReference type="PROSITE" id="PS00105">
    <property type="entry name" value="AA_TRANSFER_CLASS_1"/>
    <property type="match status" value="1"/>
</dbReference>
<keyword evidence="3 6" id="KW-0032">Aminotransferase</keyword>
<dbReference type="InterPro" id="IPR015424">
    <property type="entry name" value="PyrdxlP-dep_Trfase"/>
</dbReference>
<dbReference type="PATRIC" id="fig|748449.3.peg.1341"/>
<dbReference type="GO" id="GO:0006520">
    <property type="term" value="P:amino acid metabolic process"/>
    <property type="evidence" value="ECO:0007669"/>
    <property type="project" value="InterPro"/>
</dbReference>
<dbReference type="PANTHER" id="PTHR46383">
    <property type="entry name" value="ASPARTATE AMINOTRANSFERASE"/>
    <property type="match status" value="1"/>
</dbReference>
<name>L0K8K5_HALHC</name>
<dbReference type="PANTHER" id="PTHR46383:SF3">
    <property type="entry name" value="ASPARTATE AMINOTRANSFERASE-RELATED"/>
    <property type="match status" value="1"/>
</dbReference>
<dbReference type="AlphaFoldDB" id="L0K8K5"/>
<dbReference type="GO" id="GO:0030170">
    <property type="term" value="F:pyridoxal phosphate binding"/>
    <property type="evidence" value="ECO:0007669"/>
    <property type="project" value="InterPro"/>
</dbReference>
<evidence type="ECO:0000313" key="9">
    <source>
        <dbReference type="Proteomes" id="UP000010880"/>
    </source>
</evidence>
<keyword evidence="4 6" id="KW-0808">Transferase</keyword>
<feature type="domain" description="Aminotransferase class I/classII large" evidence="7">
    <location>
        <begin position="31"/>
        <end position="380"/>
    </location>
</feature>
<comment type="similarity">
    <text evidence="2 6">Belongs to the class-I pyridoxal-phosphate-dependent aminotransferase family.</text>
</comment>
<reference evidence="9" key="1">
    <citation type="submission" date="2012-02" db="EMBL/GenBank/DDBJ databases">
        <title>The complete genome of Halobacteroides halobius DSM 5150.</title>
        <authorList>
            <person name="Lucas S."/>
            <person name="Copeland A."/>
            <person name="Lapidus A."/>
            <person name="Glavina del Rio T."/>
            <person name="Dalin E."/>
            <person name="Tice H."/>
            <person name="Bruce D."/>
            <person name="Goodwin L."/>
            <person name="Pitluck S."/>
            <person name="Peters L."/>
            <person name="Mikhailova N."/>
            <person name="Gu W."/>
            <person name="Kyrpides N."/>
            <person name="Mavromatis K."/>
            <person name="Ivanova N."/>
            <person name="Brettin T."/>
            <person name="Detter J.C."/>
            <person name="Han C."/>
            <person name="Larimer F."/>
            <person name="Land M."/>
            <person name="Hauser L."/>
            <person name="Markowitz V."/>
            <person name="Cheng J.-F."/>
            <person name="Hugenholtz P."/>
            <person name="Woyke T."/>
            <person name="Wu D."/>
            <person name="Tindall B."/>
            <person name="Pomrenke H."/>
            <person name="Brambilla E."/>
            <person name="Klenk H.-P."/>
            <person name="Eisen J.A."/>
        </authorList>
    </citation>
    <scope>NUCLEOTIDE SEQUENCE [LARGE SCALE GENOMIC DNA]</scope>
    <source>
        <strain evidence="9">ATCC 35273 / DSM 5150 / MD-1</strain>
    </source>
</reference>
<dbReference type="KEGG" id="hhl:Halha_1386"/>
<evidence type="ECO:0000256" key="3">
    <source>
        <dbReference type="ARBA" id="ARBA00022576"/>
    </source>
</evidence>
<dbReference type="EMBL" id="CP003359">
    <property type="protein sequence ID" value="AGB41331.1"/>
    <property type="molecule type" value="Genomic_DNA"/>
</dbReference>
<dbReference type="InterPro" id="IPR004839">
    <property type="entry name" value="Aminotransferase_I/II_large"/>
</dbReference>
<keyword evidence="5" id="KW-0663">Pyridoxal phosphate</keyword>
<protein>
    <recommendedName>
        <fullName evidence="6">Aminotransferase</fullName>
        <ecNumber evidence="6">2.6.1.-</ecNumber>
    </recommendedName>
</protein>
<accession>L0K8K5</accession>
<dbReference type="RefSeq" id="WP_015327053.1">
    <property type="nucleotide sequence ID" value="NC_019978.1"/>
</dbReference>